<name>A0A0L1J3C1_ASPN3</name>
<comment type="caution">
    <text evidence="2">The sequence shown here is derived from an EMBL/GenBank/DDBJ whole genome shotgun (WGS) entry which is preliminary data.</text>
</comment>
<evidence type="ECO:0000313" key="3">
    <source>
        <dbReference type="Proteomes" id="UP000037505"/>
    </source>
</evidence>
<organism evidence="2 3">
    <name type="scientific">Aspergillus nomiae NRRL (strain ATCC 15546 / NRRL 13137 / CBS 260.88 / M93)</name>
    <dbReference type="NCBI Taxonomy" id="1509407"/>
    <lineage>
        <taxon>Eukaryota</taxon>
        <taxon>Fungi</taxon>
        <taxon>Dikarya</taxon>
        <taxon>Ascomycota</taxon>
        <taxon>Pezizomycotina</taxon>
        <taxon>Eurotiomycetes</taxon>
        <taxon>Eurotiomycetidae</taxon>
        <taxon>Eurotiales</taxon>
        <taxon>Aspergillaceae</taxon>
        <taxon>Aspergillus</taxon>
        <taxon>Aspergillus subgen. Circumdati</taxon>
    </lineage>
</organism>
<dbReference type="GeneID" id="26807406"/>
<accession>A0A0L1J3C1</accession>
<proteinExistence type="predicted"/>
<reference evidence="2 3" key="1">
    <citation type="submission" date="2014-06" db="EMBL/GenBank/DDBJ databases">
        <title>The Genome of the Aflatoxigenic Filamentous Fungus Aspergillus nomius.</title>
        <authorList>
            <person name="Moore M.G."/>
            <person name="Shannon B.M."/>
            <person name="Brian M.M."/>
        </authorList>
    </citation>
    <scope>NUCLEOTIDE SEQUENCE [LARGE SCALE GENOMIC DNA]</scope>
    <source>
        <strain evidence="2 3">NRRL 13137</strain>
    </source>
</reference>
<dbReference type="AlphaFoldDB" id="A0A0L1J3C1"/>
<protein>
    <submittedName>
        <fullName evidence="2">Uncharacterized protein</fullName>
    </submittedName>
</protein>
<evidence type="ECO:0000256" key="1">
    <source>
        <dbReference type="SAM" id="MobiDB-lite"/>
    </source>
</evidence>
<feature type="compositionally biased region" description="Low complexity" evidence="1">
    <location>
        <begin position="1"/>
        <end position="19"/>
    </location>
</feature>
<dbReference type="RefSeq" id="XP_015407160.1">
    <property type="nucleotide sequence ID" value="XM_015550859.1"/>
</dbReference>
<evidence type="ECO:0000313" key="2">
    <source>
        <dbReference type="EMBL" id="KNG86237.1"/>
    </source>
</evidence>
<dbReference type="EMBL" id="JNOM01000123">
    <property type="protein sequence ID" value="KNG86237.1"/>
    <property type="molecule type" value="Genomic_DNA"/>
</dbReference>
<feature type="region of interest" description="Disordered" evidence="1">
    <location>
        <begin position="1"/>
        <end position="47"/>
    </location>
</feature>
<dbReference type="OrthoDB" id="76567at2759"/>
<keyword evidence="3" id="KW-1185">Reference proteome</keyword>
<feature type="non-terminal residue" evidence="2">
    <location>
        <position position="224"/>
    </location>
</feature>
<gene>
    <name evidence="2" type="ORF">ANOM_005602</name>
</gene>
<sequence length="224" mass="25371">MAADKSQPSESSSVDSVASITQHPSISYDRVLRSRNTNNPPPPTAQSLFNALKGSSRRDDRFFTTPELDEVLLLATCRFDNFPVPWQSIYIEPDMVFVYGSMNLPTVLVEVGYSQSWPSLIQDKDVCFQAAPTVNVVVLVKWNKRTNSTVAGYLELFRRGAPTPTHIVRYFSYINTTRPQTLTFRRDDVYPPGTTLPAGRSPNDLWQWDIDNLRMMSIRAMSVD</sequence>
<dbReference type="Proteomes" id="UP000037505">
    <property type="component" value="Unassembled WGS sequence"/>
</dbReference>